<keyword evidence="4" id="KW-1185">Reference proteome</keyword>
<feature type="domain" description="F-box" evidence="1">
    <location>
        <begin position="3"/>
        <end position="39"/>
    </location>
</feature>
<organism evidence="3 4">
    <name type="scientific">Datura stramonium</name>
    <name type="common">Jimsonweed</name>
    <name type="synonym">Common thornapple</name>
    <dbReference type="NCBI Taxonomy" id="4076"/>
    <lineage>
        <taxon>Eukaryota</taxon>
        <taxon>Viridiplantae</taxon>
        <taxon>Streptophyta</taxon>
        <taxon>Embryophyta</taxon>
        <taxon>Tracheophyta</taxon>
        <taxon>Spermatophyta</taxon>
        <taxon>Magnoliopsida</taxon>
        <taxon>eudicotyledons</taxon>
        <taxon>Gunneridae</taxon>
        <taxon>Pentapetalae</taxon>
        <taxon>asterids</taxon>
        <taxon>lamiids</taxon>
        <taxon>Solanales</taxon>
        <taxon>Solanaceae</taxon>
        <taxon>Solanoideae</taxon>
        <taxon>Datureae</taxon>
        <taxon>Datura</taxon>
    </lineage>
</organism>
<evidence type="ECO:0000259" key="2">
    <source>
        <dbReference type="Pfam" id="PF07734"/>
    </source>
</evidence>
<dbReference type="InterPro" id="IPR006527">
    <property type="entry name" value="F-box-assoc_dom_typ1"/>
</dbReference>
<dbReference type="InterPro" id="IPR036047">
    <property type="entry name" value="F-box-like_dom_sf"/>
</dbReference>
<dbReference type="PANTHER" id="PTHR31672">
    <property type="entry name" value="BNACNNG10540D PROTEIN"/>
    <property type="match status" value="1"/>
</dbReference>
<evidence type="ECO:0000313" key="3">
    <source>
        <dbReference type="EMBL" id="MCD7467753.1"/>
    </source>
</evidence>
<comment type="caution">
    <text evidence="3">The sequence shown here is derived from an EMBL/GenBank/DDBJ whole genome shotgun (WGS) entry which is preliminary data.</text>
</comment>
<evidence type="ECO:0000259" key="1">
    <source>
        <dbReference type="Pfam" id="PF00646"/>
    </source>
</evidence>
<dbReference type="SUPFAM" id="SSF81383">
    <property type="entry name" value="F-box domain"/>
    <property type="match status" value="1"/>
</dbReference>
<dbReference type="Pfam" id="PF07734">
    <property type="entry name" value="FBA_1"/>
    <property type="match status" value="1"/>
</dbReference>
<name>A0ABS8T9C6_DATST</name>
<dbReference type="Pfam" id="PF00646">
    <property type="entry name" value="F-box"/>
    <property type="match status" value="1"/>
</dbReference>
<feature type="domain" description="F-box associated beta-propeller type 1" evidence="2">
    <location>
        <begin position="83"/>
        <end position="214"/>
    </location>
</feature>
<dbReference type="InterPro" id="IPR001810">
    <property type="entry name" value="F-box_dom"/>
</dbReference>
<gene>
    <name evidence="3" type="ORF">HAX54_005372</name>
</gene>
<dbReference type="PANTHER" id="PTHR31672:SF13">
    <property type="entry name" value="F-BOX PROTEIN CPR30-LIKE"/>
    <property type="match status" value="1"/>
</dbReference>
<accession>A0ABS8T9C6</accession>
<proteinExistence type="predicted"/>
<reference evidence="3 4" key="1">
    <citation type="journal article" date="2021" name="BMC Genomics">
        <title>Datura genome reveals duplications of psychoactive alkaloid biosynthetic genes and high mutation rate following tissue culture.</title>
        <authorList>
            <person name="Rajewski A."/>
            <person name="Carter-House D."/>
            <person name="Stajich J."/>
            <person name="Litt A."/>
        </authorList>
    </citation>
    <scope>NUCLEOTIDE SEQUENCE [LARGE SCALE GENOMIC DNA]</scope>
    <source>
        <strain evidence="3">AR-01</strain>
    </source>
</reference>
<protein>
    <recommendedName>
        <fullName evidence="5">F-box domain-containing protein</fullName>
    </recommendedName>
</protein>
<dbReference type="EMBL" id="JACEIK010001267">
    <property type="protein sequence ID" value="MCD7467753.1"/>
    <property type="molecule type" value="Genomic_DNA"/>
</dbReference>
<evidence type="ECO:0000313" key="4">
    <source>
        <dbReference type="Proteomes" id="UP000823775"/>
    </source>
</evidence>
<dbReference type="InterPro" id="IPR050796">
    <property type="entry name" value="SCF_F-box_component"/>
</dbReference>
<dbReference type="Proteomes" id="UP000823775">
    <property type="component" value="Unassembled WGS sequence"/>
</dbReference>
<evidence type="ECO:0008006" key="5">
    <source>
        <dbReference type="Google" id="ProtNLM"/>
    </source>
</evidence>
<sequence length="393" mass="45017">MKLHDDLVMEIISHLPLKLAVQCKVVSKNLNHWISDAKFSHTLFQHQKVNTLFFSSGGASVIRRELQRIFRNGRLIVPTIQHQTTSPFRFRVISVCNGLLLLDFIELGTFCVFNPVTGSHQLILYPQHYRHMRCGQAGLFVDYPVSDQYKLITVERLDQGKGYKFHLLSSSSSSGLWHEFQINNNSKPVHLHDSLHWLTATGRILSFDIKRQEATILDPPDLLNIHHNPKRRCGRGPRIIYSSNEWLVKVQGQLTLVCTYHKSSVIVAYDCQSRNWRVSPILDQRIRTVLPTCINGKQVLFLVVDGYLYEYDSHINTYKKVAVYREEYGFPSSMYPFKPSLAPVHETLISTRVDAKHLPGIGEGVDQSRDFTLGDIEGQCDDSSRTIQRRASS</sequence>